<gene>
    <name evidence="3" type="ORF">GPA21_16545</name>
</gene>
<dbReference type="InterPro" id="IPR058208">
    <property type="entry name" value="PACE"/>
</dbReference>
<feature type="domain" description="Chlorhexidine efflux transporter" evidence="2">
    <location>
        <begin position="81"/>
        <end position="143"/>
    </location>
</feature>
<dbReference type="Proteomes" id="UP000599523">
    <property type="component" value="Unassembled WGS sequence"/>
</dbReference>
<reference evidence="3" key="1">
    <citation type="submission" date="2019-12" db="EMBL/GenBank/DDBJ databases">
        <title>Comparative genomics gives insights into the taxonomy of the Azoarcus-Aromatoleum group and reveals separate origins of nif in the plant-associated Azoarcus and non-plant-associated Aromatoleum sub-groups.</title>
        <authorList>
            <person name="Lafos M."/>
            <person name="Maluk M."/>
            <person name="Batista M."/>
            <person name="Junghare M."/>
            <person name="Carmona M."/>
            <person name="Faoro H."/>
            <person name="Cruz L.M."/>
            <person name="Battistoni F."/>
            <person name="De Souza E."/>
            <person name="Pedrosa F."/>
            <person name="Chen W.-M."/>
            <person name="Poole P.S."/>
            <person name="Dixon R.A."/>
            <person name="James E.K."/>
        </authorList>
    </citation>
    <scope>NUCLEOTIDE SEQUENCE</scope>
    <source>
        <strain evidence="3">NSC3</strain>
    </source>
</reference>
<dbReference type="NCBIfam" id="NF033664">
    <property type="entry name" value="PACE_transport"/>
    <property type="match status" value="1"/>
</dbReference>
<dbReference type="InterPro" id="IPR007896">
    <property type="entry name" value="BTP_bacteria"/>
</dbReference>
<proteinExistence type="predicted"/>
<dbReference type="EMBL" id="WTVM01000132">
    <property type="protein sequence ID" value="NMG04565.1"/>
    <property type="molecule type" value="Genomic_DNA"/>
</dbReference>
<keyword evidence="1" id="KW-0812">Transmembrane</keyword>
<dbReference type="Pfam" id="PF05232">
    <property type="entry name" value="BTP"/>
    <property type="match status" value="2"/>
</dbReference>
<evidence type="ECO:0000256" key="1">
    <source>
        <dbReference type="SAM" id="Phobius"/>
    </source>
</evidence>
<evidence type="ECO:0000313" key="3">
    <source>
        <dbReference type="EMBL" id="NMG04565.1"/>
    </source>
</evidence>
<keyword evidence="4" id="KW-1185">Reference proteome</keyword>
<accession>A0A972F9W8</accession>
<keyword evidence="1" id="KW-0472">Membrane</keyword>
<keyword evidence="1" id="KW-1133">Transmembrane helix</keyword>
<feature type="domain" description="Chlorhexidine efflux transporter" evidence="2">
    <location>
        <begin position="9"/>
        <end position="69"/>
    </location>
</feature>
<evidence type="ECO:0000313" key="4">
    <source>
        <dbReference type="Proteomes" id="UP000599523"/>
    </source>
</evidence>
<evidence type="ECO:0000259" key="2">
    <source>
        <dbReference type="Pfam" id="PF05232"/>
    </source>
</evidence>
<feature type="transmembrane region" description="Helical" evidence="1">
    <location>
        <begin position="20"/>
        <end position="39"/>
    </location>
</feature>
<feature type="transmembrane region" description="Helical" evidence="1">
    <location>
        <begin position="87"/>
        <end position="108"/>
    </location>
</feature>
<organism evidence="3 4">
    <name type="scientific">Azoarcus taiwanensis</name>
    <dbReference type="NCBI Taxonomy" id="666964"/>
    <lineage>
        <taxon>Bacteria</taxon>
        <taxon>Pseudomonadati</taxon>
        <taxon>Pseudomonadota</taxon>
        <taxon>Betaproteobacteria</taxon>
        <taxon>Rhodocyclales</taxon>
        <taxon>Zoogloeaceae</taxon>
        <taxon>Azoarcus</taxon>
    </lineage>
</organism>
<dbReference type="RefSeq" id="WP_168989229.1">
    <property type="nucleotide sequence ID" value="NZ_CAWPHM010000036.1"/>
</dbReference>
<protein>
    <submittedName>
        <fullName evidence="3">PACE efflux transporter</fullName>
    </submittedName>
</protein>
<comment type="caution">
    <text evidence="3">The sequence shown here is derived from an EMBL/GenBank/DDBJ whole genome shotgun (WGS) entry which is preliminary data.</text>
</comment>
<feature type="transmembrane region" description="Helical" evidence="1">
    <location>
        <begin position="45"/>
        <end position="66"/>
    </location>
</feature>
<feature type="transmembrane region" description="Helical" evidence="1">
    <location>
        <begin position="114"/>
        <end position="134"/>
    </location>
</feature>
<sequence>MPTIAPKLRSFRDRLRQIALFEIGGLTLITPPFAWASGIPVSESIGLLALLALIAAIWNGCYNTCFDWMDGRVSGRTADRRPVRLRVVHAIGFETGLLMVSLPVIMWWTGMGFIEALIADIALAIAYTCYAFGFNMAYDRAFPIAPGTAGADVALPEPDSLPERA</sequence>
<dbReference type="AlphaFoldDB" id="A0A972F9W8"/>
<name>A0A972F9W8_9RHOO</name>